<dbReference type="PANTHER" id="PTHR21340">
    <property type="entry name" value="DIADENOSINE 5,5-P1,P4-TETRAPHOSPHATE PYROPHOSPHOHYDROLASE MUTT"/>
    <property type="match status" value="1"/>
</dbReference>
<protein>
    <submittedName>
        <fullName evidence="4">Hydrolase, NUDIX family</fullName>
    </submittedName>
</protein>
<dbReference type="InterPro" id="IPR020084">
    <property type="entry name" value="NUDIX_hydrolase_CS"/>
</dbReference>
<comment type="similarity">
    <text evidence="2">Belongs to the Nudix hydrolase family.</text>
</comment>
<evidence type="ECO:0000313" key="4">
    <source>
        <dbReference type="EMBL" id="SHD75631.1"/>
    </source>
</evidence>
<sequence>MVVEEVSAGGVVIFGNAILLLKKFNGDWVLPKGRVEKNENIREAAIREVLEESGVKAEIIRYIGMVHYTYKNIKGDETVFKTVHWYLMKANSMESVPQKKEGFIEATFVHKDRVKDLVKYNDERKILKKVLKLI</sequence>
<dbReference type="GO" id="GO:0006167">
    <property type="term" value="P:AMP biosynthetic process"/>
    <property type="evidence" value="ECO:0007669"/>
    <property type="project" value="TreeGrafter"/>
</dbReference>
<evidence type="ECO:0000256" key="2">
    <source>
        <dbReference type="RuleBase" id="RU003476"/>
    </source>
</evidence>
<dbReference type="InterPro" id="IPR000086">
    <property type="entry name" value="NUDIX_hydrolase_dom"/>
</dbReference>
<dbReference type="PANTHER" id="PTHR21340:SF0">
    <property type="entry name" value="BIS(5'-NUCLEOSYL)-TETRAPHOSPHATASE [ASYMMETRICAL]"/>
    <property type="match status" value="1"/>
</dbReference>
<feature type="domain" description="Nudix hydrolase" evidence="3">
    <location>
        <begin position="3"/>
        <end position="131"/>
    </location>
</feature>
<dbReference type="PRINTS" id="PR00502">
    <property type="entry name" value="NUDIXFAMILY"/>
</dbReference>
<evidence type="ECO:0000313" key="5">
    <source>
        <dbReference type="Proteomes" id="UP000245423"/>
    </source>
</evidence>
<organism evidence="4 5">
    <name type="scientific">[Clostridium] ultunense Esp</name>
    <dbReference type="NCBI Taxonomy" id="1288971"/>
    <lineage>
        <taxon>Bacteria</taxon>
        <taxon>Bacillati</taxon>
        <taxon>Bacillota</taxon>
        <taxon>Tissierellia</taxon>
        <taxon>Tissierellales</taxon>
        <taxon>Tepidimicrobiaceae</taxon>
        <taxon>Schnuerera</taxon>
    </lineage>
</organism>
<dbReference type="Pfam" id="PF00293">
    <property type="entry name" value="NUDIX"/>
    <property type="match status" value="1"/>
</dbReference>
<dbReference type="GO" id="GO:0004081">
    <property type="term" value="F:bis(5'-nucleosyl)-tetraphosphatase (asymmetrical) activity"/>
    <property type="evidence" value="ECO:0007669"/>
    <property type="project" value="TreeGrafter"/>
</dbReference>
<evidence type="ECO:0000256" key="1">
    <source>
        <dbReference type="ARBA" id="ARBA00022801"/>
    </source>
</evidence>
<dbReference type="EMBL" id="LT669839">
    <property type="protein sequence ID" value="SHD75631.1"/>
    <property type="molecule type" value="Genomic_DNA"/>
</dbReference>
<accession>A0A1M4PJJ9</accession>
<name>A0A1M4PJJ9_9FIRM</name>
<dbReference type="GO" id="GO:0006754">
    <property type="term" value="P:ATP biosynthetic process"/>
    <property type="evidence" value="ECO:0007669"/>
    <property type="project" value="TreeGrafter"/>
</dbReference>
<dbReference type="PROSITE" id="PS00893">
    <property type="entry name" value="NUDIX_BOX"/>
    <property type="match status" value="1"/>
</dbReference>
<dbReference type="PROSITE" id="PS51462">
    <property type="entry name" value="NUDIX"/>
    <property type="match status" value="1"/>
</dbReference>
<dbReference type="CDD" id="cd03673">
    <property type="entry name" value="NUDIX_Ap6A_hydrolase"/>
    <property type="match status" value="1"/>
</dbReference>
<dbReference type="Proteomes" id="UP000245423">
    <property type="component" value="Chromosome 1"/>
</dbReference>
<dbReference type="SUPFAM" id="SSF55811">
    <property type="entry name" value="Nudix"/>
    <property type="match status" value="1"/>
</dbReference>
<proteinExistence type="inferred from homology"/>
<reference evidence="4 5" key="1">
    <citation type="submission" date="2016-11" db="EMBL/GenBank/DDBJ databases">
        <authorList>
            <person name="Manzoor S."/>
        </authorList>
    </citation>
    <scope>NUCLEOTIDE SEQUENCE [LARGE SCALE GENOMIC DNA]</scope>
    <source>
        <strain evidence="4">Clostridium ultunense strain Esp</strain>
    </source>
</reference>
<dbReference type="InterPro" id="IPR015797">
    <property type="entry name" value="NUDIX_hydrolase-like_dom_sf"/>
</dbReference>
<keyword evidence="5" id="KW-1185">Reference proteome</keyword>
<dbReference type="InterPro" id="IPR020476">
    <property type="entry name" value="Nudix_hydrolase"/>
</dbReference>
<gene>
    <name evidence="4" type="ORF">CUESP1_0234</name>
</gene>
<dbReference type="AlphaFoldDB" id="A0A1M4PJJ9"/>
<evidence type="ECO:0000259" key="3">
    <source>
        <dbReference type="PROSITE" id="PS51462"/>
    </source>
</evidence>
<keyword evidence="1 2" id="KW-0378">Hydrolase</keyword>
<dbReference type="Gene3D" id="3.90.79.10">
    <property type="entry name" value="Nucleoside Triphosphate Pyrophosphohydrolase"/>
    <property type="match status" value="1"/>
</dbReference>
<dbReference type="InterPro" id="IPR051325">
    <property type="entry name" value="Nudix_hydrolase_domain"/>
</dbReference>